<feature type="transmembrane region" description="Helical" evidence="2">
    <location>
        <begin position="46"/>
        <end position="65"/>
    </location>
</feature>
<keyword evidence="2" id="KW-0812">Transmembrane</keyword>
<accession>A0AA39IQX2</accession>
<evidence type="ECO:0000313" key="4">
    <source>
        <dbReference type="Proteomes" id="UP001175271"/>
    </source>
</evidence>
<evidence type="ECO:0000256" key="1">
    <source>
        <dbReference type="SAM" id="MobiDB-lite"/>
    </source>
</evidence>
<reference evidence="3" key="1">
    <citation type="submission" date="2023-06" db="EMBL/GenBank/DDBJ databases">
        <title>Genomic analysis of the entomopathogenic nematode Steinernema hermaphroditum.</title>
        <authorList>
            <person name="Schwarz E.M."/>
            <person name="Heppert J.K."/>
            <person name="Baniya A."/>
            <person name="Schwartz H.T."/>
            <person name="Tan C.-H."/>
            <person name="Antoshechkin I."/>
            <person name="Sternberg P.W."/>
            <person name="Goodrich-Blair H."/>
            <person name="Dillman A.R."/>
        </authorList>
    </citation>
    <scope>NUCLEOTIDE SEQUENCE</scope>
    <source>
        <strain evidence="3">PS9179</strain>
        <tissue evidence="3">Whole animal</tissue>
    </source>
</reference>
<proteinExistence type="predicted"/>
<dbReference type="AlphaFoldDB" id="A0AA39IQX2"/>
<feature type="region of interest" description="Disordered" evidence="1">
    <location>
        <begin position="79"/>
        <end position="108"/>
    </location>
</feature>
<keyword evidence="2" id="KW-1133">Transmembrane helix</keyword>
<organism evidence="3 4">
    <name type="scientific">Steinernema hermaphroditum</name>
    <dbReference type="NCBI Taxonomy" id="289476"/>
    <lineage>
        <taxon>Eukaryota</taxon>
        <taxon>Metazoa</taxon>
        <taxon>Ecdysozoa</taxon>
        <taxon>Nematoda</taxon>
        <taxon>Chromadorea</taxon>
        <taxon>Rhabditida</taxon>
        <taxon>Tylenchina</taxon>
        <taxon>Panagrolaimomorpha</taxon>
        <taxon>Strongyloidoidea</taxon>
        <taxon>Steinernematidae</taxon>
        <taxon>Steinernema</taxon>
    </lineage>
</organism>
<gene>
    <name evidence="3" type="ORF">QR680_010530</name>
</gene>
<keyword evidence="4" id="KW-1185">Reference proteome</keyword>
<sequence length="108" mass="12162">MYTKTHLRSKDSEFERMVNRGYQAHRSVDRSIRDCLLGPLSADVMGLIHLLLIAIVVALGVAYKYGVFNKYINRAEDVKRSEVKPADSTKEAPKEVVKDAAKDPAKKE</sequence>
<comment type="caution">
    <text evidence="3">The sequence shown here is derived from an EMBL/GenBank/DDBJ whole genome shotgun (WGS) entry which is preliminary data.</text>
</comment>
<keyword evidence="2" id="KW-0472">Membrane</keyword>
<evidence type="ECO:0000313" key="3">
    <source>
        <dbReference type="EMBL" id="KAK0427994.1"/>
    </source>
</evidence>
<evidence type="ECO:0000256" key="2">
    <source>
        <dbReference type="SAM" id="Phobius"/>
    </source>
</evidence>
<name>A0AA39IQX2_9BILA</name>
<dbReference type="Proteomes" id="UP001175271">
    <property type="component" value="Unassembled WGS sequence"/>
</dbReference>
<dbReference type="EMBL" id="JAUCMV010000001">
    <property type="protein sequence ID" value="KAK0427994.1"/>
    <property type="molecule type" value="Genomic_DNA"/>
</dbReference>
<protein>
    <submittedName>
        <fullName evidence="3">Uncharacterized protein</fullName>
    </submittedName>
</protein>